<evidence type="ECO:0000256" key="4">
    <source>
        <dbReference type="ARBA" id="ARBA00023239"/>
    </source>
</evidence>
<evidence type="ECO:0000259" key="6">
    <source>
        <dbReference type="Pfam" id="PF00155"/>
    </source>
</evidence>
<evidence type="ECO:0000256" key="2">
    <source>
        <dbReference type="ARBA" id="ARBA00012224"/>
    </source>
</evidence>
<proteinExistence type="inferred from homology"/>
<dbReference type="InterPro" id="IPR004839">
    <property type="entry name" value="Aminotransferase_I/II_large"/>
</dbReference>
<gene>
    <name evidence="8" type="ORF">F7P68_0012255</name>
    <name evidence="7" type="ORF">SN16_10835</name>
</gene>
<accession>A0A0C2H846</accession>
<comment type="similarity">
    <text evidence="5">Belongs to the class-II pyridoxal-phosphate-dependent aminotransferase family. MalY/PatB cystathionine beta-lyase subfamily.</text>
</comment>
<dbReference type="EC" id="4.4.1.13" evidence="2"/>
<dbReference type="GO" id="GO:0008483">
    <property type="term" value="F:transaminase activity"/>
    <property type="evidence" value="ECO:0007669"/>
    <property type="project" value="UniProtKB-KW"/>
</dbReference>
<dbReference type="EMBL" id="JABEVU030000001">
    <property type="protein sequence ID" value="MDB0581296.1"/>
    <property type="molecule type" value="Genomic_DNA"/>
</dbReference>
<reference evidence="8" key="3">
    <citation type="submission" date="2020-04" db="EMBL/GenBank/DDBJ databases">
        <authorList>
            <person name="Tanveer F."/>
            <person name="Xie Y."/>
            <person name="Shinwari Z.K."/>
        </authorList>
    </citation>
    <scope>NUCLEOTIDE SEQUENCE</scope>
    <source>
        <strain evidence="8">MOSEL-ME25</strain>
    </source>
</reference>
<organism evidence="7 9">
    <name type="scientific">Salinicoccus roseus</name>
    <dbReference type="NCBI Taxonomy" id="45670"/>
    <lineage>
        <taxon>Bacteria</taxon>
        <taxon>Bacillati</taxon>
        <taxon>Bacillota</taxon>
        <taxon>Bacilli</taxon>
        <taxon>Bacillales</taxon>
        <taxon>Staphylococcaceae</taxon>
        <taxon>Salinicoccus</taxon>
    </lineage>
</organism>
<evidence type="ECO:0000313" key="10">
    <source>
        <dbReference type="Proteomes" id="UP000527860"/>
    </source>
</evidence>
<dbReference type="GeneID" id="77846047"/>
<comment type="caution">
    <text evidence="7">The sequence shown here is derived from an EMBL/GenBank/DDBJ whole genome shotgun (WGS) entry which is preliminary data.</text>
</comment>
<reference evidence="7 9" key="1">
    <citation type="submission" date="2015-01" db="EMBL/GenBank/DDBJ databases">
        <title>Genome sequences of high lactate-tolerant strain Salinicoccus roseus W12 with industrial interest.</title>
        <authorList>
            <person name="Wang H."/>
            <person name="Yu B."/>
        </authorList>
    </citation>
    <scope>NUCLEOTIDE SEQUENCE [LARGE SCALE GENOMIC DNA]</scope>
    <source>
        <strain evidence="7 9">W12</strain>
    </source>
</reference>
<sequence>MSSFDFNRHTTREGTYSVQYEGTEKLFGTDGLEPFWIADMDIETPGAVQEAMKRRIDNGIFGYTKWQNPKFYEAVKGWWHRRFGIVLEDDEIHYAPSVMFTVGEAVRQFSEEGEGVILTMPSYNAFIGMVKGNGRKIVDCPLLENDDGWQFDFDHFEALCSREDVKVYIHCNPHNPTGRVWKRDELEKIREICLRTGVFLISDEIHMDFVRPKGQFVSMVELMADGDPMLVTTGLGKTFNLASIPHSYFITRDKALQKKIARNIASRYGMGAANSLALEAIHAAYTECGSWVDGLNSHIEENMQLVEDYITEHMSEWLDFKKPEATYLAWISFEKSGLADEEVHKALVDIGGIAVSPGHIYDMKKNRHFRFNVASSRHRVEDGLERIYRTFKKITKSTVQ</sequence>
<dbReference type="Pfam" id="PF00155">
    <property type="entry name" value="Aminotran_1_2"/>
    <property type="match status" value="1"/>
</dbReference>
<dbReference type="AlphaFoldDB" id="A0A0C2H846"/>
<dbReference type="Proteomes" id="UP000527860">
    <property type="component" value="Unassembled WGS sequence"/>
</dbReference>
<dbReference type="Gene3D" id="3.40.640.10">
    <property type="entry name" value="Type I PLP-dependent aspartate aminotransferase-like (Major domain)"/>
    <property type="match status" value="1"/>
</dbReference>
<keyword evidence="4" id="KW-0456">Lyase</keyword>
<evidence type="ECO:0000313" key="8">
    <source>
        <dbReference type="EMBL" id="MDB0581296.1"/>
    </source>
</evidence>
<dbReference type="EMBL" id="JXII01000009">
    <property type="protein sequence ID" value="KIH69995.1"/>
    <property type="molecule type" value="Genomic_DNA"/>
</dbReference>
<comment type="cofactor">
    <cofactor evidence="1">
        <name>pyridoxal 5'-phosphate</name>
        <dbReference type="ChEBI" id="CHEBI:597326"/>
    </cofactor>
</comment>
<reference evidence="10" key="2">
    <citation type="submission" date="2020-04" db="EMBL/GenBank/DDBJ databases">
        <title>Genome analysis and biological profiling of marine Cellulosimicrobium funkei MOSEL-ME6.</title>
        <authorList>
            <person name="Tanveer F."/>
            <person name="Xie Y."/>
            <person name="Shinwari Z.K."/>
        </authorList>
    </citation>
    <scope>NUCLEOTIDE SEQUENCE [LARGE SCALE GENOMIC DNA]</scope>
    <source>
        <strain evidence="10">MOSEL-ME25</strain>
    </source>
</reference>
<dbReference type="STRING" id="45670.SN16_10835"/>
<dbReference type="PANTHER" id="PTHR43525">
    <property type="entry name" value="PROTEIN MALY"/>
    <property type="match status" value="1"/>
</dbReference>
<evidence type="ECO:0000256" key="5">
    <source>
        <dbReference type="ARBA" id="ARBA00037974"/>
    </source>
</evidence>
<protein>
    <recommendedName>
        <fullName evidence="2">cysteine-S-conjugate beta-lyase</fullName>
        <ecNumber evidence="2">4.4.1.13</ecNumber>
    </recommendedName>
</protein>
<dbReference type="CDD" id="cd00609">
    <property type="entry name" value="AAT_like"/>
    <property type="match status" value="1"/>
</dbReference>
<dbReference type="GO" id="GO:0030170">
    <property type="term" value="F:pyridoxal phosphate binding"/>
    <property type="evidence" value="ECO:0007669"/>
    <property type="project" value="InterPro"/>
</dbReference>
<dbReference type="Gene3D" id="3.90.1150.10">
    <property type="entry name" value="Aspartate Aminotransferase, domain 1"/>
    <property type="match status" value="1"/>
</dbReference>
<keyword evidence="8" id="KW-0808">Transferase</keyword>
<dbReference type="RefSeq" id="WP_040106636.1">
    <property type="nucleotide sequence ID" value="NZ_JABEVU030000001.1"/>
</dbReference>
<dbReference type="InterPro" id="IPR015422">
    <property type="entry name" value="PyrdxlP-dep_Trfase_small"/>
</dbReference>
<dbReference type="Proteomes" id="UP000031546">
    <property type="component" value="Unassembled WGS sequence"/>
</dbReference>
<dbReference type="OrthoDB" id="9802872at2"/>
<dbReference type="InterPro" id="IPR015421">
    <property type="entry name" value="PyrdxlP-dep_Trfase_major"/>
</dbReference>
<name>A0A0C2H846_9STAP</name>
<feature type="domain" description="Aminotransferase class I/classII large" evidence="6">
    <location>
        <begin position="44"/>
        <end position="387"/>
    </location>
</feature>
<dbReference type="SUPFAM" id="SSF53383">
    <property type="entry name" value="PLP-dependent transferases"/>
    <property type="match status" value="1"/>
</dbReference>
<evidence type="ECO:0000313" key="9">
    <source>
        <dbReference type="Proteomes" id="UP000031546"/>
    </source>
</evidence>
<evidence type="ECO:0000256" key="1">
    <source>
        <dbReference type="ARBA" id="ARBA00001933"/>
    </source>
</evidence>
<keyword evidence="8" id="KW-0032">Aminotransferase</keyword>
<keyword evidence="3" id="KW-0663">Pyridoxal phosphate</keyword>
<reference evidence="8 10" key="4">
    <citation type="submission" date="2022-12" db="EMBL/GenBank/DDBJ databases">
        <title>Genome analysis and biological profiling of marine Salinicoccus roseus MOSEL-ME25.</title>
        <authorList>
            <person name="Mirza F.T."/>
            <person name="Xie Y."/>
            <person name="Shinwari Z.K."/>
        </authorList>
    </citation>
    <scope>NUCLEOTIDE SEQUENCE [LARGE SCALE GENOMIC DNA]</scope>
    <source>
        <strain evidence="8 10">MOSEL-ME25</strain>
    </source>
</reference>
<keyword evidence="10" id="KW-1185">Reference proteome</keyword>
<evidence type="ECO:0000313" key="7">
    <source>
        <dbReference type="EMBL" id="KIH69995.1"/>
    </source>
</evidence>
<evidence type="ECO:0000256" key="3">
    <source>
        <dbReference type="ARBA" id="ARBA00022898"/>
    </source>
</evidence>
<dbReference type="InterPro" id="IPR015424">
    <property type="entry name" value="PyrdxlP-dep_Trfase"/>
</dbReference>
<dbReference type="InterPro" id="IPR051798">
    <property type="entry name" value="Class-II_PLP-Dep_Aminotrans"/>
</dbReference>
<dbReference type="GO" id="GO:0047804">
    <property type="term" value="F:cysteine-S-conjugate beta-lyase activity"/>
    <property type="evidence" value="ECO:0007669"/>
    <property type="project" value="UniProtKB-EC"/>
</dbReference>
<dbReference type="PANTHER" id="PTHR43525:SF1">
    <property type="entry name" value="PROTEIN MALY"/>
    <property type="match status" value="1"/>
</dbReference>